<proteinExistence type="predicted"/>
<dbReference type="Pfam" id="PF13086">
    <property type="entry name" value="AAA_11"/>
    <property type="match status" value="2"/>
</dbReference>
<dbReference type="InterPro" id="IPR047187">
    <property type="entry name" value="SF1_C_Upf1"/>
</dbReference>
<dbReference type="GO" id="GO:0031380">
    <property type="term" value="C:nuclear RNA-directed RNA polymerase complex"/>
    <property type="evidence" value="ECO:0007669"/>
    <property type="project" value="TreeGrafter"/>
</dbReference>
<dbReference type="Pfam" id="PF13087">
    <property type="entry name" value="AAA_12"/>
    <property type="match status" value="1"/>
</dbReference>
<dbReference type="InterPro" id="IPR057373">
    <property type="entry name" value="ZNFX1"/>
</dbReference>
<dbReference type="InterPro" id="IPR041679">
    <property type="entry name" value="DNA2/NAM7-like_C"/>
</dbReference>
<feature type="domain" description="ZNFX1" evidence="3">
    <location>
        <begin position="93"/>
        <end position="169"/>
    </location>
</feature>
<feature type="domain" description="DNA2/NAM7 helicase helicase" evidence="1">
    <location>
        <begin position="348"/>
        <end position="410"/>
    </location>
</feature>
<dbReference type="InterPro" id="IPR045055">
    <property type="entry name" value="DNA2/NAM7-like"/>
</dbReference>
<dbReference type="Proteomes" id="UP000494165">
    <property type="component" value="Unassembled WGS sequence"/>
</dbReference>
<dbReference type="Gene3D" id="3.40.50.300">
    <property type="entry name" value="P-loop containing nucleotide triphosphate hydrolases"/>
    <property type="match status" value="2"/>
</dbReference>
<sequence length="824" mass="93240">MDLNTFRTFSTQPTYGELVLGKRIKPQPNIIKGSYDSVEHYLSTQFWLLRDDFVSPLRKGVQEYIKCSNKSENFASSEIKLCSRINFQPAAHNGVQICFATEDKDNKFEDSKFLMQGSLVCFTCNNFDTLLFATISGSGNKNCQQVLVKFCERCEENIFANEYVCIEAKAFFEHYNHVLKALQDIKTNDFPFPQYFIQVSEEHCLPLYLRCQTSMVSVKGITGDCHFDLLKLSSWPSAAQLGLDDHQLVALQAALTSELALIRGAPGTGKTLVGLKIAKILTENKEAQNRKTPILVVSNTNFALDQFLVQALKFTQKLVRIGHSKQLKLDAFNFNRYKGSMPQRLNRLSRQDIIGTTTTIAAKMRSDLACEVVIVEDAAAVTEAHVIACLSNKCQHLILIGDENQLRPTLENNELEALKLDTSLFERMLLNNRKCSMLNVQYRMTTEMTKLISPLIYKDLTSSERVLSLPKLHCFTKRVSFVSHNFTELREFRNPSLSRKNPYEAEFVVSLSKYLLLHKVLSSADLTILSTYSDQVSLIKKVSFYLLIPFILGITAQFKLMKQEDSAISRRLLEIKVVTVDDYQGGECNVVLLSLVRSNHQGDIGFLAKSNRISVALSKAMHVLVIVGSMDTLSKKCGSWNTIKECLKQQGALDRCLTLRCPVHPENQFAVKQSSEFGQMCPKCNNNPTEPRQEETEESPEHCSEVLQCGHRCNGRDQMHASHLSRCRRPCGKRLNCGHVCLKKCHYHRLDGSHQDVTCEQIVTKVRSCGHRVGMLCGEDVETIRCNKQCTKQMECGHRCRKKCYKTCNVICHQCEVVACCVIV</sequence>
<evidence type="ECO:0000259" key="3">
    <source>
        <dbReference type="Pfam" id="PF25396"/>
    </source>
</evidence>
<dbReference type="AlphaFoldDB" id="A0A8S1C781"/>
<reference evidence="4 5" key="1">
    <citation type="submission" date="2020-04" db="EMBL/GenBank/DDBJ databases">
        <authorList>
            <person name="Alioto T."/>
            <person name="Alioto T."/>
            <person name="Gomez Garrido J."/>
        </authorList>
    </citation>
    <scope>NUCLEOTIDE SEQUENCE [LARGE SCALE GENOMIC DNA]</scope>
</reference>
<gene>
    <name evidence="4" type="ORF">CLODIP_2_CD08411</name>
</gene>
<evidence type="ECO:0000313" key="5">
    <source>
        <dbReference type="Proteomes" id="UP000494165"/>
    </source>
</evidence>
<evidence type="ECO:0008006" key="6">
    <source>
        <dbReference type="Google" id="ProtNLM"/>
    </source>
</evidence>
<dbReference type="PANTHER" id="PTHR10887:SF341">
    <property type="entry name" value="NFX1-TYPE ZINC FINGER-CONTAINING PROTEIN 1"/>
    <property type="match status" value="1"/>
</dbReference>
<dbReference type="CDD" id="cd17936">
    <property type="entry name" value="EEXXEc_NFX1"/>
    <property type="match status" value="1"/>
</dbReference>
<dbReference type="CDD" id="cd18808">
    <property type="entry name" value="SF1_C_Upf1"/>
    <property type="match status" value="1"/>
</dbReference>
<dbReference type="InterPro" id="IPR041677">
    <property type="entry name" value="DNA2/NAM7_AAA_11"/>
</dbReference>
<evidence type="ECO:0000259" key="1">
    <source>
        <dbReference type="Pfam" id="PF13086"/>
    </source>
</evidence>
<organism evidence="4 5">
    <name type="scientific">Cloeon dipterum</name>
    <dbReference type="NCBI Taxonomy" id="197152"/>
    <lineage>
        <taxon>Eukaryota</taxon>
        <taxon>Metazoa</taxon>
        <taxon>Ecdysozoa</taxon>
        <taxon>Arthropoda</taxon>
        <taxon>Hexapoda</taxon>
        <taxon>Insecta</taxon>
        <taxon>Pterygota</taxon>
        <taxon>Palaeoptera</taxon>
        <taxon>Ephemeroptera</taxon>
        <taxon>Pisciforma</taxon>
        <taxon>Baetidae</taxon>
        <taxon>Cloeon</taxon>
    </lineage>
</organism>
<feature type="domain" description="DNA2/NAM7 helicase-like C-terminal" evidence="2">
    <location>
        <begin position="420"/>
        <end position="630"/>
    </location>
</feature>
<feature type="domain" description="DNA2/NAM7 helicase helicase" evidence="1">
    <location>
        <begin position="243"/>
        <end position="326"/>
    </location>
</feature>
<dbReference type="GO" id="GO:0004386">
    <property type="term" value="F:helicase activity"/>
    <property type="evidence" value="ECO:0007669"/>
    <property type="project" value="InterPro"/>
</dbReference>
<dbReference type="EMBL" id="CADEPI010000035">
    <property type="protein sequence ID" value="CAB3368042.1"/>
    <property type="molecule type" value="Genomic_DNA"/>
</dbReference>
<comment type="caution">
    <text evidence="4">The sequence shown here is derived from an EMBL/GenBank/DDBJ whole genome shotgun (WGS) entry which is preliminary data.</text>
</comment>
<dbReference type="SUPFAM" id="SSF52540">
    <property type="entry name" value="P-loop containing nucleoside triphosphate hydrolases"/>
    <property type="match status" value="1"/>
</dbReference>
<evidence type="ECO:0000259" key="2">
    <source>
        <dbReference type="Pfam" id="PF13087"/>
    </source>
</evidence>
<dbReference type="Pfam" id="PF25396">
    <property type="entry name" value="ZNFX1"/>
    <property type="match status" value="1"/>
</dbReference>
<accession>A0A8S1C781</accession>
<evidence type="ECO:0000313" key="4">
    <source>
        <dbReference type="EMBL" id="CAB3368042.1"/>
    </source>
</evidence>
<keyword evidence="5" id="KW-1185">Reference proteome</keyword>
<protein>
    <recommendedName>
        <fullName evidence="6">AAA+ ATPase domain-containing protein</fullName>
    </recommendedName>
</protein>
<dbReference type="GO" id="GO:0031048">
    <property type="term" value="P:regulatory ncRNA-mediated heterochromatin formation"/>
    <property type="evidence" value="ECO:0007669"/>
    <property type="project" value="TreeGrafter"/>
</dbReference>
<name>A0A8S1C781_9INSE</name>
<dbReference type="InterPro" id="IPR027417">
    <property type="entry name" value="P-loop_NTPase"/>
</dbReference>
<dbReference type="OrthoDB" id="2423195at2759"/>
<dbReference type="PANTHER" id="PTHR10887">
    <property type="entry name" value="DNA2/NAM7 HELICASE FAMILY"/>
    <property type="match status" value="1"/>
</dbReference>